<dbReference type="RefSeq" id="WP_226590938.1">
    <property type="nucleotide sequence ID" value="NZ_BLAY01000184.1"/>
</dbReference>
<name>A0AAV3XR73_9CYAN</name>
<comment type="caution">
    <text evidence="1">The sequence shown here is derived from an EMBL/GenBank/DDBJ whole genome shotgun (WGS) entry which is preliminary data.</text>
</comment>
<dbReference type="AlphaFoldDB" id="A0AAV3XR73"/>
<evidence type="ECO:0000313" key="1">
    <source>
        <dbReference type="EMBL" id="GET42820.1"/>
    </source>
</evidence>
<accession>A0AAV3XR73</accession>
<reference evidence="1" key="1">
    <citation type="submission" date="2019-10" db="EMBL/GenBank/DDBJ databases">
        <title>Draft genome sequece of Microseira wollei NIES-4236.</title>
        <authorList>
            <person name="Yamaguchi H."/>
            <person name="Suzuki S."/>
            <person name="Kawachi M."/>
        </authorList>
    </citation>
    <scope>NUCLEOTIDE SEQUENCE</scope>
    <source>
        <strain evidence="1">NIES-4236</strain>
    </source>
</reference>
<gene>
    <name evidence="1" type="ORF">MiSe_76380</name>
</gene>
<organism evidence="1 2">
    <name type="scientific">Microseira wollei NIES-4236</name>
    <dbReference type="NCBI Taxonomy" id="2530354"/>
    <lineage>
        <taxon>Bacteria</taxon>
        <taxon>Bacillati</taxon>
        <taxon>Cyanobacteriota</taxon>
        <taxon>Cyanophyceae</taxon>
        <taxon>Oscillatoriophycideae</taxon>
        <taxon>Aerosakkonematales</taxon>
        <taxon>Aerosakkonemataceae</taxon>
        <taxon>Microseira</taxon>
    </lineage>
</organism>
<evidence type="ECO:0008006" key="3">
    <source>
        <dbReference type="Google" id="ProtNLM"/>
    </source>
</evidence>
<evidence type="ECO:0000313" key="2">
    <source>
        <dbReference type="Proteomes" id="UP001050975"/>
    </source>
</evidence>
<sequence>MVSNGFVYLTMADKVGRERIAVDVGDLRNLLEQETQISGNSLSQEVRLLIQEGLKQRYKQRTLAQVLSLFDVEQLAKDSGICAPRLAELIVEADAPTNLELTKLGRCLPLNAVELASISRKPAKKDY</sequence>
<proteinExistence type="predicted"/>
<dbReference type="EMBL" id="BLAY01000184">
    <property type="protein sequence ID" value="GET42820.1"/>
    <property type="molecule type" value="Genomic_DNA"/>
</dbReference>
<dbReference type="Proteomes" id="UP001050975">
    <property type="component" value="Unassembled WGS sequence"/>
</dbReference>
<keyword evidence="2" id="KW-1185">Reference proteome</keyword>
<protein>
    <recommendedName>
        <fullName evidence="3">Ribbon-helix-helix protein CopG domain-containing protein</fullName>
    </recommendedName>
</protein>